<accession>A0AAV5SSF7</accession>
<keyword evidence="3" id="KW-1185">Reference proteome</keyword>
<evidence type="ECO:0000256" key="1">
    <source>
        <dbReference type="SAM" id="MobiDB-lite"/>
    </source>
</evidence>
<comment type="caution">
    <text evidence="2">The sequence shown here is derived from an EMBL/GenBank/DDBJ whole genome shotgun (WGS) entry which is preliminary data.</text>
</comment>
<evidence type="ECO:0000313" key="3">
    <source>
        <dbReference type="Proteomes" id="UP001432027"/>
    </source>
</evidence>
<feature type="non-terminal residue" evidence="2">
    <location>
        <position position="1"/>
    </location>
</feature>
<feature type="non-terminal residue" evidence="2">
    <location>
        <position position="185"/>
    </location>
</feature>
<reference evidence="2" key="1">
    <citation type="submission" date="2023-10" db="EMBL/GenBank/DDBJ databases">
        <title>Genome assembly of Pristionchus species.</title>
        <authorList>
            <person name="Yoshida K."/>
            <person name="Sommer R.J."/>
        </authorList>
    </citation>
    <scope>NUCLEOTIDE SEQUENCE</scope>
    <source>
        <strain evidence="2">RS0144</strain>
    </source>
</reference>
<feature type="compositionally biased region" description="Polar residues" evidence="1">
    <location>
        <begin position="137"/>
        <end position="146"/>
    </location>
</feature>
<dbReference type="EMBL" id="BTSX01000002">
    <property type="protein sequence ID" value="GMS83124.1"/>
    <property type="molecule type" value="Genomic_DNA"/>
</dbReference>
<feature type="compositionally biased region" description="Low complexity" evidence="1">
    <location>
        <begin position="75"/>
        <end position="93"/>
    </location>
</feature>
<name>A0AAV5SSF7_9BILA</name>
<gene>
    <name evidence="2" type="ORF">PENTCL1PPCAC_5299</name>
</gene>
<dbReference type="AlphaFoldDB" id="A0AAV5SSF7"/>
<dbReference type="Proteomes" id="UP001432027">
    <property type="component" value="Unassembled WGS sequence"/>
</dbReference>
<organism evidence="2 3">
    <name type="scientific">Pristionchus entomophagus</name>
    <dbReference type="NCBI Taxonomy" id="358040"/>
    <lineage>
        <taxon>Eukaryota</taxon>
        <taxon>Metazoa</taxon>
        <taxon>Ecdysozoa</taxon>
        <taxon>Nematoda</taxon>
        <taxon>Chromadorea</taxon>
        <taxon>Rhabditida</taxon>
        <taxon>Rhabditina</taxon>
        <taxon>Diplogasteromorpha</taxon>
        <taxon>Diplogasteroidea</taxon>
        <taxon>Neodiplogasteridae</taxon>
        <taxon>Pristionchus</taxon>
    </lineage>
</organism>
<sequence length="185" mass="19538">HGVEELLTQKNIHSLIHPTQTSPATSTLPSIENTANEGIPQCVISIANTIGTVGVKDVKKEVKEEEAEMTQAASAAAAVEVAAGSAEPAAAPVAKRETSPKQPGNIQEICEAVASGFRDEEEEKPKSTRNDEPKAQAKTQSKTKGATSAEEQKRRRRSFAPSRLLSRRPIQAVTAAAAFAAQSDA</sequence>
<feature type="compositionally biased region" description="Basic and acidic residues" evidence="1">
    <location>
        <begin position="123"/>
        <end position="135"/>
    </location>
</feature>
<proteinExistence type="predicted"/>
<feature type="region of interest" description="Disordered" evidence="1">
    <location>
        <begin position="75"/>
        <end position="168"/>
    </location>
</feature>
<evidence type="ECO:0000313" key="2">
    <source>
        <dbReference type="EMBL" id="GMS83124.1"/>
    </source>
</evidence>
<protein>
    <submittedName>
        <fullName evidence="2">Uncharacterized protein</fullName>
    </submittedName>
</protein>